<dbReference type="Proteomes" id="UP001194746">
    <property type="component" value="Unassembled WGS sequence"/>
</dbReference>
<dbReference type="GO" id="GO:0005634">
    <property type="term" value="C:nucleus"/>
    <property type="evidence" value="ECO:0007669"/>
    <property type="project" value="UniProtKB-SubCell"/>
</dbReference>
<evidence type="ECO:0000313" key="7">
    <source>
        <dbReference type="EMBL" id="KAF9886200.1"/>
    </source>
</evidence>
<feature type="domain" description="Zn(2)-C6 fungal-type" evidence="6">
    <location>
        <begin position="65"/>
        <end position="95"/>
    </location>
</feature>
<keyword evidence="3" id="KW-0238">DNA-binding</keyword>
<dbReference type="PROSITE" id="PS50048">
    <property type="entry name" value="ZN2_CY6_FUNGAL_2"/>
    <property type="match status" value="1"/>
</dbReference>
<comment type="subcellular location">
    <subcellularLocation>
        <location evidence="1">Nucleus</location>
    </subcellularLocation>
</comment>
<evidence type="ECO:0000256" key="4">
    <source>
        <dbReference type="ARBA" id="ARBA00023163"/>
    </source>
</evidence>
<keyword evidence="4" id="KW-0804">Transcription</keyword>
<evidence type="ECO:0000256" key="1">
    <source>
        <dbReference type="ARBA" id="ARBA00004123"/>
    </source>
</evidence>
<keyword evidence="5" id="KW-0539">Nucleus</keyword>
<reference evidence="7" key="1">
    <citation type="journal article" date="2019" name="Beilstein J. Org. Chem.">
        <title>Nanangenines: drimane sesquiterpenoids as the dominant metabolite cohort of a novel Australian fungus, Aspergillus nanangensis.</title>
        <authorList>
            <person name="Lacey H.J."/>
            <person name="Gilchrist C.L.M."/>
            <person name="Crombie A."/>
            <person name="Kalaitzis J.A."/>
            <person name="Vuong D."/>
            <person name="Rutledge P.J."/>
            <person name="Turner P."/>
            <person name="Pitt J.I."/>
            <person name="Lacey E."/>
            <person name="Chooi Y.H."/>
            <person name="Piggott A.M."/>
        </authorList>
    </citation>
    <scope>NUCLEOTIDE SEQUENCE</scope>
    <source>
        <strain evidence="7">MST-FP2251</strain>
    </source>
</reference>
<keyword evidence="2" id="KW-0805">Transcription regulation</keyword>
<dbReference type="GO" id="GO:0045944">
    <property type="term" value="P:positive regulation of transcription by RNA polymerase II"/>
    <property type="evidence" value="ECO:0007669"/>
    <property type="project" value="TreeGrafter"/>
</dbReference>
<evidence type="ECO:0000313" key="8">
    <source>
        <dbReference type="Proteomes" id="UP001194746"/>
    </source>
</evidence>
<proteinExistence type="predicted"/>
<dbReference type="SUPFAM" id="SSF57701">
    <property type="entry name" value="Zn2/Cys6 DNA-binding domain"/>
    <property type="match status" value="1"/>
</dbReference>
<evidence type="ECO:0000256" key="3">
    <source>
        <dbReference type="ARBA" id="ARBA00023125"/>
    </source>
</evidence>
<dbReference type="GO" id="GO:0008270">
    <property type="term" value="F:zinc ion binding"/>
    <property type="evidence" value="ECO:0007669"/>
    <property type="project" value="InterPro"/>
</dbReference>
<dbReference type="AlphaFoldDB" id="A0AAD4CGU2"/>
<sequence>MTAVSVIKPSRRGTSSRKRPLWLPIIAPKDDATIPTAGPDTLSSGPVRTTIPKSRIRFPPRSRTGCWTCRSRKVKCDESHPQCNQCTRLGHECDYSPRLCFRDDTRRVMDRMKDVSTAGNVVWDPAVSRSHRNPYDDLTPHDLLPSFAVLTSDEEREKKAQASRPGTYHVVVVPESFSHLPEYIITPSEKDLKDSLLSPFSDDIGSEQFDSPLEMDDPNIVILKIFRDIRRYPYSNRRGSTQSPDSDLPVSFPADPLLYPTIEDIADEDPADDKFDLKNYEIALLEHFRTVVLGQLIAGAPICAPTDHRYELGMELFEQEAANFPPLFLAMMAVSALSQARQGGEQDMSSLHYVHQAYSALQSAIDSNHDSLSDGLFLTYFLLLIYEVDAPKANSLDLWPHHVSQFLQIYLARQSAFGGERYPLLIWWVCHLDLHSLLSGIGTGEFVRSVMDHHLYHGLDLFLCPRDPASSDLAYPTEDENLSIMLHLYRDTFMLFIRLGMFAMDMRNLKSTYPDSPMDNHYHGVEELREEFRRLWAPPEVCFLLENRSGLPERSQYVLQQVILLFHTALLFSYTSLWPRQRLEPRHAPEEEIHHHATTVLQLAETMIPSERESQRHLLNFPVFLAGAVAASSGLKIRAWQLLSNVEEEEIGYHASTSNYLLQLVYERQMQHTGTGGEAFWIDWVELIAEQESPALVHYG</sequence>
<evidence type="ECO:0000259" key="6">
    <source>
        <dbReference type="PROSITE" id="PS50048"/>
    </source>
</evidence>
<keyword evidence="8" id="KW-1185">Reference proteome</keyword>
<dbReference type="Gene3D" id="4.10.240.10">
    <property type="entry name" value="Zn(2)-C6 fungal-type DNA-binding domain"/>
    <property type="match status" value="1"/>
</dbReference>
<dbReference type="PANTHER" id="PTHR37534">
    <property type="entry name" value="TRANSCRIPTIONAL ACTIVATOR PROTEIN UGA3"/>
    <property type="match status" value="1"/>
</dbReference>
<dbReference type="InterPro" id="IPR021858">
    <property type="entry name" value="Fun_TF"/>
</dbReference>
<dbReference type="InterPro" id="IPR001138">
    <property type="entry name" value="Zn2Cys6_DnaBD"/>
</dbReference>
<dbReference type="EMBL" id="VCAU01000081">
    <property type="protein sequence ID" value="KAF9886200.1"/>
    <property type="molecule type" value="Genomic_DNA"/>
</dbReference>
<dbReference type="GO" id="GO:0000976">
    <property type="term" value="F:transcription cis-regulatory region binding"/>
    <property type="evidence" value="ECO:0007669"/>
    <property type="project" value="TreeGrafter"/>
</dbReference>
<name>A0AAD4CGU2_ASPNN</name>
<evidence type="ECO:0000256" key="5">
    <source>
        <dbReference type="ARBA" id="ARBA00023242"/>
    </source>
</evidence>
<accession>A0AAD4CGU2</accession>
<reference evidence="7" key="2">
    <citation type="submission" date="2020-02" db="EMBL/GenBank/DDBJ databases">
        <authorList>
            <person name="Gilchrist C.L.M."/>
            <person name="Chooi Y.-H."/>
        </authorList>
    </citation>
    <scope>NUCLEOTIDE SEQUENCE</scope>
    <source>
        <strain evidence="7">MST-FP2251</strain>
    </source>
</reference>
<evidence type="ECO:0000256" key="2">
    <source>
        <dbReference type="ARBA" id="ARBA00023015"/>
    </source>
</evidence>
<dbReference type="GO" id="GO:0000981">
    <property type="term" value="F:DNA-binding transcription factor activity, RNA polymerase II-specific"/>
    <property type="evidence" value="ECO:0007669"/>
    <property type="project" value="InterPro"/>
</dbReference>
<gene>
    <name evidence="7" type="ORF">FE257_011923</name>
</gene>
<dbReference type="Pfam" id="PF00172">
    <property type="entry name" value="Zn_clus"/>
    <property type="match status" value="1"/>
</dbReference>
<dbReference type="PROSITE" id="PS00463">
    <property type="entry name" value="ZN2_CY6_FUNGAL_1"/>
    <property type="match status" value="1"/>
</dbReference>
<dbReference type="Pfam" id="PF11951">
    <property type="entry name" value="Fungal_trans_2"/>
    <property type="match status" value="1"/>
</dbReference>
<dbReference type="CDD" id="cd00067">
    <property type="entry name" value="GAL4"/>
    <property type="match status" value="1"/>
</dbReference>
<organism evidence="7 8">
    <name type="scientific">Aspergillus nanangensis</name>
    <dbReference type="NCBI Taxonomy" id="2582783"/>
    <lineage>
        <taxon>Eukaryota</taxon>
        <taxon>Fungi</taxon>
        <taxon>Dikarya</taxon>
        <taxon>Ascomycota</taxon>
        <taxon>Pezizomycotina</taxon>
        <taxon>Eurotiomycetes</taxon>
        <taxon>Eurotiomycetidae</taxon>
        <taxon>Eurotiales</taxon>
        <taxon>Aspergillaceae</taxon>
        <taxon>Aspergillus</taxon>
        <taxon>Aspergillus subgen. Circumdati</taxon>
    </lineage>
</organism>
<dbReference type="InterPro" id="IPR036864">
    <property type="entry name" value="Zn2-C6_fun-type_DNA-bd_sf"/>
</dbReference>
<protein>
    <recommendedName>
        <fullName evidence="6">Zn(2)-C6 fungal-type domain-containing protein</fullName>
    </recommendedName>
</protein>
<comment type="caution">
    <text evidence="7">The sequence shown here is derived from an EMBL/GenBank/DDBJ whole genome shotgun (WGS) entry which is preliminary data.</text>
</comment>
<dbReference type="SMART" id="SM00066">
    <property type="entry name" value="GAL4"/>
    <property type="match status" value="1"/>
</dbReference>
<dbReference type="PANTHER" id="PTHR37534:SF49">
    <property type="entry name" value="LYSINE BIOSYNTHESIS REGULATORY PROTEIN LYS14"/>
    <property type="match status" value="1"/>
</dbReference>